<name>A0A437AIF2_9MICR</name>
<dbReference type="VEuPathDB" id="MicrosporidiaDB:TUBRATIS_26430"/>
<protein>
    <submittedName>
        <fullName evidence="1">Uncharacterized protein</fullName>
    </submittedName>
</protein>
<gene>
    <name evidence="1" type="ORF">TUBRATIS_26430</name>
</gene>
<keyword evidence="2" id="KW-1185">Reference proteome</keyword>
<sequence>MFYILTLSVNLIICTSPETLNFADFLESSFLGGESELKELFEKNAERKDQVKLAESMFAQFLDSVKNPSNQSSQVQTLLFEMKFTLLAILKPVLDIPLPKNINDFLQPFINRKSERLKTFKKEFNELSKIEPAEYQKYKNNFYLILLLLEKSERSWWIWGLYFMILV</sequence>
<accession>A0A437AIF2</accession>
<reference evidence="1 2" key="1">
    <citation type="submission" date="2018-10" db="EMBL/GenBank/DDBJ databases">
        <title>Draft genome sequence of the microsporidian Tubulinosema ratisbonensis.</title>
        <authorList>
            <person name="Polonais V."/>
            <person name="Peyretaillade E."/>
            <person name="Niehus S."/>
            <person name="Wawrzyniak I."/>
            <person name="Franchet A."/>
            <person name="Gaspin C."/>
            <person name="Reichstadt M."/>
            <person name="Belser C."/>
            <person name="Labadie K."/>
            <person name="Delbac F."/>
            <person name="Ferrandon D."/>
        </authorList>
    </citation>
    <scope>NUCLEOTIDE SEQUENCE [LARGE SCALE GENOMIC DNA]</scope>
    <source>
        <strain evidence="1 2">Franzen</strain>
    </source>
</reference>
<comment type="caution">
    <text evidence="1">The sequence shown here is derived from an EMBL/GenBank/DDBJ whole genome shotgun (WGS) entry which is preliminary data.</text>
</comment>
<organism evidence="1 2">
    <name type="scientific">Tubulinosema ratisbonensis</name>
    <dbReference type="NCBI Taxonomy" id="291195"/>
    <lineage>
        <taxon>Eukaryota</taxon>
        <taxon>Fungi</taxon>
        <taxon>Fungi incertae sedis</taxon>
        <taxon>Microsporidia</taxon>
        <taxon>Tubulinosematoidea</taxon>
        <taxon>Tubulinosematidae</taxon>
        <taxon>Tubulinosema</taxon>
    </lineage>
</organism>
<dbReference type="EMBL" id="RCSS01000717">
    <property type="protein sequence ID" value="RVD90922.1"/>
    <property type="molecule type" value="Genomic_DNA"/>
</dbReference>
<evidence type="ECO:0000313" key="2">
    <source>
        <dbReference type="Proteomes" id="UP000282876"/>
    </source>
</evidence>
<evidence type="ECO:0000313" key="1">
    <source>
        <dbReference type="EMBL" id="RVD90922.1"/>
    </source>
</evidence>
<dbReference type="AlphaFoldDB" id="A0A437AIF2"/>
<proteinExistence type="predicted"/>
<dbReference type="Proteomes" id="UP000282876">
    <property type="component" value="Unassembled WGS sequence"/>
</dbReference>